<gene>
    <name evidence="3" type="ORF">Acr_03g0009320</name>
</gene>
<dbReference type="InterPro" id="IPR000719">
    <property type="entry name" value="Prot_kinase_dom"/>
</dbReference>
<dbReference type="Pfam" id="PF00069">
    <property type="entry name" value="Pkinase"/>
    <property type="match status" value="1"/>
</dbReference>
<keyword evidence="3" id="KW-0430">Lectin</keyword>
<dbReference type="GO" id="GO:0005524">
    <property type="term" value="F:ATP binding"/>
    <property type="evidence" value="ECO:0007669"/>
    <property type="project" value="InterPro"/>
</dbReference>
<dbReference type="InterPro" id="IPR026960">
    <property type="entry name" value="RVT-Znf"/>
</dbReference>
<dbReference type="Proteomes" id="UP000585474">
    <property type="component" value="Unassembled WGS sequence"/>
</dbReference>
<dbReference type="PROSITE" id="PS00108">
    <property type="entry name" value="PROTEIN_KINASE_ST"/>
    <property type="match status" value="1"/>
</dbReference>
<dbReference type="InterPro" id="IPR000477">
    <property type="entry name" value="RT_dom"/>
</dbReference>
<accession>A0A7J0ECE4</accession>
<comment type="caution">
    <text evidence="3">The sequence shown here is derived from an EMBL/GenBank/DDBJ whole genome shotgun (WGS) entry which is preliminary data.</text>
</comment>
<organism evidence="3 4">
    <name type="scientific">Actinidia rufa</name>
    <dbReference type="NCBI Taxonomy" id="165716"/>
    <lineage>
        <taxon>Eukaryota</taxon>
        <taxon>Viridiplantae</taxon>
        <taxon>Streptophyta</taxon>
        <taxon>Embryophyta</taxon>
        <taxon>Tracheophyta</taxon>
        <taxon>Spermatophyta</taxon>
        <taxon>Magnoliopsida</taxon>
        <taxon>eudicotyledons</taxon>
        <taxon>Gunneridae</taxon>
        <taxon>Pentapetalae</taxon>
        <taxon>asterids</taxon>
        <taxon>Ericales</taxon>
        <taxon>Actinidiaceae</taxon>
        <taxon>Actinidia</taxon>
    </lineage>
</organism>
<dbReference type="PROSITE" id="PS50878">
    <property type="entry name" value="RT_POL"/>
    <property type="match status" value="1"/>
</dbReference>
<dbReference type="InterPro" id="IPR011009">
    <property type="entry name" value="Kinase-like_dom_sf"/>
</dbReference>
<evidence type="ECO:0000259" key="1">
    <source>
        <dbReference type="PROSITE" id="PS50011"/>
    </source>
</evidence>
<dbReference type="FunFam" id="1.10.510.10:FF:001424">
    <property type="entry name" value="Protein kinase superfamily protein"/>
    <property type="match status" value="1"/>
</dbReference>
<reference evidence="3 4" key="1">
    <citation type="submission" date="2019-07" db="EMBL/GenBank/DDBJ databases">
        <title>De Novo Assembly of kiwifruit Actinidia rufa.</title>
        <authorList>
            <person name="Sugita-Konishi S."/>
            <person name="Sato K."/>
            <person name="Mori E."/>
            <person name="Abe Y."/>
            <person name="Kisaki G."/>
            <person name="Hamano K."/>
            <person name="Suezawa K."/>
            <person name="Otani M."/>
            <person name="Fukuda T."/>
            <person name="Manabe T."/>
            <person name="Gomi K."/>
            <person name="Tabuchi M."/>
            <person name="Akimitsu K."/>
            <person name="Kataoka I."/>
        </authorList>
    </citation>
    <scope>NUCLEOTIDE SEQUENCE [LARGE SCALE GENOMIC DNA]</scope>
    <source>
        <strain evidence="4">cv. Fuchu</strain>
    </source>
</reference>
<evidence type="ECO:0000259" key="2">
    <source>
        <dbReference type="PROSITE" id="PS50878"/>
    </source>
</evidence>
<dbReference type="OrthoDB" id="1938625at2759"/>
<sequence>MIIPEDTNLQITVPELRAKALRLAEAELSYCSQLAKAKYLKNSDKGTKFFHDLIKSKRTKNYIASITLEDGSRSISNTQVSDAFVQYYKELLGTKGDIKAIRRKRQSGNAIGKLGRTNSSSSGELEIISIPGLPVRFDYAELVAATENFKTQIGLGHLGLQRFLVYEYMNRGSLDRVLFGKGPVLEWQERLEIALGTARGLAYLHSECDQKIIHCDVKPENILLHDNLLVKISDFGLSKLLSPEQSGLFTTMRGTRGYLAPEWLSNSAITDKSDILAPALLSIVDPPQSAFIQNRSMTDNIFMLQELLRNYGRKRISPCCILNIDLRKAFDSVEWDFVQDMLSALQFPPRFVDWIMACISSTSFSISYNGSLHGFFKGKRGLRQGDPLSPYLFVICLEYLSRALGGLRNNPDFNFHPKCGGQKITNLAFADDLVLFSRGDPTSVGLLMENLNHFGVCSGLKISMSKSSFHSAGIGSADMEEIRRITGFSQGSFPFRYLGIPIANARLNISQFSPLLDKISGYISSWAGANLSYAGRTELVKSVLQGGECFWLSILPIPAGVRSKVIQLCRNFLWSGNCNSNKKPLVAWNEVTLPKSEGGLGIRNIKTWNKALLSKTLWDIHAKKDSLWVQWVHHICMKSSTFWNYTAKHSDSPLIKQVIALRDEIIASEGSVDGAIQRVNQWAANDEIKSKLAYDYFRQKKPKLAWPKMVWHKFITPKHSFMLWLGLKERLLTKDKLQGFVEDQICPMCRTETEFVNHIFFQCRVGGQIWDQIKSWLGITRAMQTLKAATKWMIKEARGTGLQAKAKRISLACTVYHLWEARNQKLFEGKIESPKAIIRRIQIQVHRCINSLSQAQ</sequence>
<dbReference type="SMART" id="SM00220">
    <property type="entry name" value="S_TKc"/>
    <property type="match status" value="1"/>
</dbReference>
<dbReference type="InterPro" id="IPR008271">
    <property type="entry name" value="Ser/Thr_kinase_AS"/>
</dbReference>
<dbReference type="CDD" id="cd01650">
    <property type="entry name" value="RT_nLTR_like"/>
    <property type="match status" value="1"/>
</dbReference>
<protein>
    <submittedName>
        <fullName evidence="3">S-locus lectin protein kinase family protein</fullName>
    </submittedName>
</protein>
<dbReference type="AlphaFoldDB" id="A0A7J0ECE4"/>
<dbReference type="Gene3D" id="1.10.510.10">
    <property type="entry name" value="Transferase(Phosphotransferase) domain 1"/>
    <property type="match status" value="1"/>
</dbReference>
<dbReference type="PROSITE" id="PS50011">
    <property type="entry name" value="PROTEIN_KINASE_DOM"/>
    <property type="match status" value="1"/>
</dbReference>
<evidence type="ECO:0000313" key="4">
    <source>
        <dbReference type="Proteomes" id="UP000585474"/>
    </source>
</evidence>
<dbReference type="PANTHER" id="PTHR33116">
    <property type="entry name" value="REVERSE TRANSCRIPTASE ZINC-BINDING DOMAIN-CONTAINING PROTEIN-RELATED-RELATED"/>
    <property type="match status" value="1"/>
</dbReference>
<dbReference type="SUPFAM" id="SSF56672">
    <property type="entry name" value="DNA/RNA polymerases"/>
    <property type="match status" value="1"/>
</dbReference>
<dbReference type="Pfam" id="PF13966">
    <property type="entry name" value="zf-RVT"/>
    <property type="match status" value="1"/>
</dbReference>
<dbReference type="PANTHER" id="PTHR33116:SF80">
    <property type="entry name" value="REVERSE TRANSCRIPTASE ZINC-BINDING DOMAIN-CONTAINING PROTEIN"/>
    <property type="match status" value="1"/>
</dbReference>
<dbReference type="SUPFAM" id="SSF56112">
    <property type="entry name" value="Protein kinase-like (PK-like)"/>
    <property type="match status" value="1"/>
</dbReference>
<keyword evidence="3" id="KW-0808">Transferase</keyword>
<dbReference type="GO" id="GO:0004672">
    <property type="term" value="F:protein kinase activity"/>
    <property type="evidence" value="ECO:0007669"/>
    <property type="project" value="InterPro"/>
</dbReference>
<feature type="domain" description="Reverse transcriptase" evidence="2">
    <location>
        <begin position="250"/>
        <end position="502"/>
    </location>
</feature>
<keyword evidence="3" id="KW-0418">Kinase</keyword>
<proteinExistence type="predicted"/>
<keyword evidence="4" id="KW-1185">Reference proteome</keyword>
<dbReference type="GO" id="GO:0030246">
    <property type="term" value="F:carbohydrate binding"/>
    <property type="evidence" value="ECO:0007669"/>
    <property type="project" value="UniProtKB-KW"/>
</dbReference>
<feature type="domain" description="Protein kinase" evidence="1">
    <location>
        <begin position="39"/>
        <end position="338"/>
    </location>
</feature>
<dbReference type="InterPro" id="IPR043502">
    <property type="entry name" value="DNA/RNA_pol_sf"/>
</dbReference>
<dbReference type="EMBL" id="BJWL01000003">
    <property type="protein sequence ID" value="GFY84158.1"/>
    <property type="molecule type" value="Genomic_DNA"/>
</dbReference>
<evidence type="ECO:0000313" key="3">
    <source>
        <dbReference type="EMBL" id="GFY84158.1"/>
    </source>
</evidence>
<name>A0A7J0ECE4_9ERIC</name>